<evidence type="ECO:0000259" key="17">
    <source>
        <dbReference type="PROSITE" id="PS50109"/>
    </source>
</evidence>
<dbReference type="PROSITE" id="PS50110">
    <property type="entry name" value="RESPONSE_REGULATORY"/>
    <property type="match status" value="1"/>
</dbReference>
<dbReference type="SUPFAM" id="SSF55874">
    <property type="entry name" value="ATPase domain of HSP90 chaperone/DNA topoisomerase II/histidine kinase"/>
    <property type="match status" value="1"/>
</dbReference>
<dbReference type="PANTHER" id="PTHR43047:SF78">
    <property type="entry name" value="SENSORY_REGULATORY PROTEIN RPFC"/>
    <property type="match status" value="1"/>
</dbReference>
<evidence type="ECO:0000256" key="6">
    <source>
        <dbReference type="ARBA" id="ARBA00022553"/>
    </source>
</evidence>
<comment type="catalytic activity">
    <reaction evidence="1">
        <text>ATP + protein L-histidine = ADP + protein N-phospho-L-histidine.</text>
        <dbReference type="EC" id="2.7.13.3"/>
    </reaction>
</comment>
<dbReference type="Proteomes" id="UP000321523">
    <property type="component" value="Unassembled WGS sequence"/>
</dbReference>
<feature type="modified residue" description="4-aspartylphosphate" evidence="16">
    <location>
        <position position="432"/>
    </location>
</feature>
<dbReference type="Pfam" id="PF00072">
    <property type="entry name" value="Response_reg"/>
    <property type="match status" value="1"/>
</dbReference>
<feature type="domain" description="Response regulatory" evidence="18">
    <location>
        <begin position="374"/>
        <end position="500"/>
    </location>
</feature>
<dbReference type="Pfam" id="PF01627">
    <property type="entry name" value="Hpt"/>
    <property type="match status" value="1"/>
</dbReference>
<dbReference type="InterPro" id="IPR011006">
    <property type="entry name" value="CheY-like_superfamily"/>
</dbReference>
<sequence>MTELNTGPDTLLDAVFDTSPDAIAIFEPTAPHPVRSNRAADGLPPEIWSILRDHCRRVARTGVACTSEALHKAADGERWLRLNAAPSGALVVATVSDVTDLHEARQAVAETCREAERQRTETLAAGEAKSRFLATMSHELRTPMNAILGFADLLKSYTLDQQQIAYVEIIRRSGQDLLRVLNDILDFSKIDAGFLTLERTPYNPASLARDIVMLFAKTARDRETSLFVSSDPDVPEWIEGDVTRIRQVLSNLIGNACKFTEDGRIDVRVSPGPDGTIEFAVMDSGIGMTSEQLRRIFQPFVQADETTTRRFGGTGLGLAISKRLVEAMGGTVRVTSMPGEGSVFLVRIPASICQPPAYAEEAEADEPAVRETRRVLLAEDNAINRMLVERILEQDGHEIVSVPDGRLALLEVAETGLRSEDNPMGYDLVLMDMHMPEIDGPEATRAIRALGGPASLIPIIGLSADAMSEQMDQHMAAGLDGYLTKPLDQAKLRAMVSRTRVHAAPAPHSTAVPFPASPSDSGLIDESQIGEIREVVGEEMLSELLVAFCRDVQAEFVRLREACAGPDRAVLAGAAHTLRGLAGNLGAARISALAAVVEEAAKSEDGGTIDPALIAELTAAVERTVEELSRRA</sequence>
<dbReference type="InterPro" id="IPR003594">
    <property type="entry name" value="HATPase_dom"/>
</dbReference>
<dbReference type="CDD" id="cd00082">
    <property type="entry name" value="HisKA"/>
    <property type="match status" value="1"/>
</dbReference>
<keyword evidence="5" id="KW-0997">Cell inner membrane</keyword>
<evidence type="ECO:0000313" key="21">
    <source>
        <dbReference type="Proteomes" id="UP000321523"/>
    </source>
</evidence>
<evidence type="ECO:0000256" key="8">
    <source>
        <dbReference type="ARBA" id="ARBA00022692"/>
    </source>
</evidence>
<dbReference type="GO" id="GO:0000155">
    <property type="term" value="F:phosphorelay sensor kinase activity"/>
    <property type="evidence" value="ECO:0007669"/>
    <property type="project" value="InterPro"/>
</dbReference>
<evidence type="ECO:0000256" key="2">
    <source>
        <dbReference type="ARBA" id="ARBA00004429"/>
    </source>
</evidence>
<comment type="subcellular location">
    <subcellularLocation>
        <location evidence="2">Cell inner membrane</location>
        <topology evidence="2">Multi-pass membrane protein</topology>
    </subcellularLocation>
</comment>
<evidence type="ECO:0000313" key="20">
    <source>
        <dbReference type="EMBL" id="GEO40923.1"/>
    </source>
</evidence>
<dbReference type="InterPro" id="IPR036890">
    <property type="entry name" value="HATPase_C_sf"/>
</dbReference>
<organism evidence="20 21">
    <name type="scientific">Skermanella aerolata</name>
    <dbReference type="NCBI Taxonomy" id="393310"/>
    <lineage>
        <taxon>Bacteria</taxon>
        <taxon>Pseudomonadati</taxon>
        <taxon>Pseudomonadota</taxon>
        <taxon>Alphaproteobacteria</taxon>
        <taxon>Rhodospirillales</taxon>
        <taxon>Azospirillaceae</taxon>
        <taxon>Skermanella</taxon>
    </lineage>
</organism>
<evidence type="ECO:0000256" key="11">
    <source>
        <dbReference type="ARBA" id="ARBA00022840"/>
    </source>
</evidence>
<keyword evidence="11" id="KW-0067">ATP-binding</keyword>
<keyword evidence="8" id="KW-0812">Transmembrane</keyword>
<evidence type="ECO:0000259" key="19">
    <source>
        <dbReference type="PROSITE" id="PS50894"/>
    </source>
</evidence>
<evidence type="ECO:0000256" key="4">
    <source>
        <dbReference type="ARBA" id="ARBA00022475"/>
    </source>
</evidence>
<gene>
    <name evidence="20" type="ORF">SAE02_50710</name>
</gene>
<evidence type="ECO:0000256" key="12">
    <source>
        <dbReference type="ARBA" id="ARBA00022989"/>
    </source>
</evidence>
<proteinExistence type="predicted"/>
<dbReference type="SUPFAM" id="SSF47384">
    <property type="entry name" value="Homodimeric domain of signal transducing histidine kinase"/>
    <property type="match status" value="1"/>
</dbReference>
<dbReference type="SUPFAM" id="SSF52172">
    <property type="entry name" value="CheY-like"/>
    <property type="match status" value="1"/>
</dbReference>
<accession>A0A512DWS1</accession>
<dbReference type="OrthoDB" id="9813151at2"/>
<dbReference type="Gene3D" id="1.10.287.130">
    <property type="match status" value="1"/>
</dbReference>
<dbReference type="SMART" id="SM00388">
    <property type="entry name" value="HisKA"/>
    <property type="match status" value="1"/>
</dbReference>
<dbReference type="GO" id="GO:0005524">
    <property type="term" value="F:ATP binding"/>
    <property type="evidence" value="ECO:0007669"/>
    <property type="project" value="UniProtKB-KW"/>
</dbReference>
<reference evidence="20 21" key="1">
    <citation type="submission" date="2019-07" db="EMBL/GenBank/DDBJ databases">
        <title>Whole genome shotgun sequence of Skermanella aerolata NBRC 106429.</title>
        <authorList>
            <person name="Hosoyama A."/>
            <person name="Uohara A."/>
            <person name="Ohji S."/>
            <person name="Ichikawa N."/>
        </authorList>
    </citation>
    <scope>NUCLEOTIDE SEQUENCE [LARGE SCALE GENOMIC DNA]</scope>
    <source>
        <strain evidence="20 21">NBRC 106429</strain>
    </source>
</reference>
<keyword evidence="21" id="KW-1185">Reference proteome</keyword>
<dbReference type="SUPFAM" id="SSF47226">
    <property type="entry name" value="Histidine-containing phosphotransfer domain, HPT domain"/>
    <property type="match status" value="1"/>
</dbReference>
<dbReference type="InterPro" id="IPR001789">
    <property type="entry name" value="Sig_transdc_resp-reg_receiver"/>
</dbReference>
<dbReference type="RefSeq" id="WP_052831679.1">
    <property type="nucleotide sequence ID" value="NZ_BJYZ01000024.1"/>
</dbReference>
<evidence type="ECO:0000256" key="9">
    <source>
        <dbReference type="ARBA" id="ARBA00022741"/>
    </source>
</evidence>
<dbReference type="SUPFAM" id="SSF55785">
    <property type="entry name" value="PYP-like sensor domain (PAS domain)"/>
    <property type="match status" value="1"/>
</dbReference>
<dbReference type="InterPro" id="IPR005467">
    <property type="entry name" value="His_kinase_dom"/>
</dbReference>
<evidence type="ECO:0000256" key="13">
    <source>
        <dbReference type="ARBA" id="ARBA00023012"/>
    </source>
</evidence>
<dbReference type="InterPro" id="IPR008207">
    <property type="entry name" value="Sig_transdc_His_kin_Hpt_dom"/>
</dbReference>
<evidence type="ECO:0000256" key="3">
    <source>
        <dbReference type="ARBA" id="ARBA00012438"/>
    </source>
</evidence>
<feature type="domain" description="Histidine kinase" evidence="17">
    <location>
        <begin position="135"/>
        <end position="352"/>
    </location>
</feature>
<dbReference type="FunFam" id="1.10.287.130:FF:000004">
    <property type="entry name" value="Ethylene receptor 1"/>
    <property type="match status" value="1"/>
</dbReference>
<dbReference type="CDD" id="cd17546">
    <property type="entry name" value="REC_hyHK_CKI1_RcsC-like"/>
    <property type="match status" value="1"/>
</dbReference>
<keyword evidence="14" id="KW-0472">Membrane</keyword>
<dbReference type="Gene3D" id="1.20.120.160">
    <property type="entry name" value="HPT domain"/>
    <property type="match status" value="1"/>
</dbReference>
<evidence type="ECO:0000256" key="1">
    <source>
        <dbReference type="ARBA" id="ARBA00000085"/>
    </source>
</evidence>
<dbReference type="PROSITE" id="PS50894">
    <property type="entry name" value="HPT"/>
    <property type="match status" value="1"/>
</dbReference>
<keyword evidence="7" id="KW-0808">Transferase</keyword>
<keyword evidence="9" id="KW-0547">Nucleotide-binding</keyword>
<dbReference type="InterPro" id="IPR036097">
    <property type="entry name" value="HisK_dim/P_sf"/>
</dbReference>
<comment type="caution">
    <text evidence="20">The sequence shown here is derived from an EMBL/GenBank/DDBJ whole genome shotgun (WGS) entry which is preliminary data.</text>
</comment>
<dbReference type="PROSITE" id="PS50109">
    <property type="entry name" value="HIS_KIN"/>
    <property type="match status" value="1"/>
</dbReference>
<dbReference type="InterPro" id="IPR036641">
    <property type="entry name" value="HPT_dom_sf"/>
</dbReference>
<evidence type="ECO:0000259" key="18">
    <source>
        <dbReference type="PROSITE" id="PS50110"/>
    </source>
</evidence>
<keyword evidence="6 16" id="KW-0597">Phosphoprotein</keyword>
<dbReference type="GO" id="GO:0005886">
    <property type="term" value="C:plasma membrane"/>
    <property type="evidence" value="ECO:0007669"/>
    <property type="project" value="UniProtKB-SubCell"/>
</dbReference>
<dbReference type="Gene3D" id="3.30.565.10">
    <property type="entry name" value="Histidine kinase-like ATPase, C-terminal domain"/>
    <property type="match status" value="1"/>
</dbReference>
<feature type="domain" description="HPt" evidence="19">
    <location>
        <begin position="537"/>
        <end position="632"/>
    </location>
</feature>
<keyword evidence="10" id="KW-0418">Kinase</keyword>
<protein>
    <recommendedName>
        <fullName evidence="3">histidine kinase</fullName>
        <ecNumber evidence="3">2.7.13.3</ecNumber>
    </recommendedName>
</protein>
<evidence type="ECO:0000256" key="7">
    <source>
        <dbReference type="ARBA" id="ARBA00022679"/>
    </source>
</evidence>
<dbReference type="EMBL" id="BJYZ01000024">
    <property type="protein sequence ID" value="GEO40923.1"/>
    <property type="molecule type" value="Genomic_DNA"/>
</dbReference>
<dbReference type="InterPro" id="IPR035965">
    <property type="entry name" value="PAS-like_dom_sf"/>
</dbReference>
<dbReference type="SMART" id="SM00448">
    <property type="entry name" value="REC"/>
    <property type="match status" value="1"/>
</dbReference>
<dbReference type="SMART" id="SM00387">
    <property type="entry name" value="HATPase_c"/>
    <property type="match status" value="1"/>
</dbReference>
<dbReference type="FunFam" id="3.30.565.10:FF:000078">
    <property type="entry name" value="Two-component sensor histidine kinase"/>
    <property type="match status" value="1"/>
</dbReference>
<dbReference type="PANTHER" id="PTHR43047">
    <property type="entry name" value="TWO-COMPONENT HISTIDINE PROTEIN KINASE"/>
    <property type="match status" value="1"/>
</dbReference>
<evidence type="ECO:0000256" key="14">
    <source>
        <dbReference type="ARBA" id="ARBA00023136"/>
    </source>
</evidence>
<name>A0A512DWS1_9PROT</name>
<evidence type="ECO:0000256" key="16">
    <source>
        <dbReference type="PROSITE-ProRule" id="PRU00169"/>
    </source>
</evidence>
<evidence type="ECO:0000256" key="15">
    <source>
        <dbReference type="PROSITE-ProRule" id="PRU00110"/>
    </source>
</evidence>
<dbReference type="CDD" id="cd16922">
    <property type="entry name" value="HATPase_EvgS-ArcB-TorS-like"/>
    <property type="match status" value="1"/>
</dbReference>
<evidence type="ECO:0000256" key="10">
    <source>
        <dbReference type="ARBA" id="ARBA00022777"/>
    </source>
</evidence>
<dbReference type="Pfam" id="PF02518">
    <property type="entry name" value="HATPase_c"/>
    <property type="match status" value="1"/>
</dbReference>
<evidence type="ECO:0000256" key="5">
    <source>
        <dbReference type="ARBA" id="ARBA00022519"/>
    </source>
</evidence>
<dbReference type="AlphaFoldDB" id="A0A512DWS1"/>
<dbReference type="InterPro" id="IPR003661">
    <property type="entry name" value="HisK_dim/P_dom"/>
</dbReference>
<dbReference type="EC" id="2.7.13.3" evidence="3"/>
<feature type="modified residue" description="Phosphohistidine" evidence="15">
    <location>
        <position position="576"/>
    </location>
</feature>
<keyword evidence="4" id="KW-1003">Cell membrane</keyword>
<dbReference type="Gene3D" id="3.40.50.2300">
    <property type="match status" value="1"/>
</dbReference>
<keyword evidence="12" id="KW-1133">Transmembrane helix</keyword>
<dbReference type="Gene3D" id="3.30.450.20">
    <property type="entry name" value="PAS domain"/>
    <property type="match status" value="1"/>
</dbReference>
<dbReference type="Pfam" id="PF00512">
    <property type="entry name" value="HisKA"/>
    <property type="match status" value="1"/>
</dbReference>
<dbReference type="PRINTS" id="PR00344">
    <property type="entry name" value="BCTRLSENSOR"/>
</dbReference>
<keyword evidence="13" id="KW-0902">Two-component regulatory system</keyword>
<dbReference type="InterPro" id="IPR004358">
    <property type="entry name" value="Sig_transdc_His_kin-like_C"/>
</dbReference>